<protein>
    <submittedName>
        <fullName evidence="1">Uncharacterized protein</fullName>
    </submittedName>
</protein>
<dbReference type="RefSeq" id="XP_041229831.1">
    <property type="nucleotide sequence ID" value="XM_041371563.1"/>
</dbReference>
<dbReference type="Proteomes" id="UP001195769">
    <property type="component" value="Unassembled WGS sequence"/>
</dbReference>
<evidence type="ECO:0000313" key="1">
    <source>
        <dbReference type="EMBL" id="KAG1904256.1"/>
    </source>
</evidence>
<accession>A0AAD4HPX8</accession>
<comment type="caution">
    <text evidence="1">The sequence shown here is derived from an EMBL/GenBank/DDBJ whole genome shotgun (WGS) entry which is preliminary data.</text>
</comment>
<dbReference type="EMBL" id="JABBWK010000010">
    <property type="protein sequence ID" value="KAG1904256.1"/>
    <property type="molecule type" value="Genomic_DNA"/>
</dbReference>
<evidence type="ECO:0000313" key="2">
    <source>
        <dbReference type="Proteomes" id="UP001195769"/>
    </source>
</evidence>
<dbReference type="AlphaFoldDB" id="A0AAD4HPX8"/>
<name>A0AAD4HPX8_9AGAM</name>
<keyword evidence="2" id="KW-1185">Reference proteome</keyword>
<reference evidence="1" key="1">
    <citation type="journal article" date="2020" name="New Phytol.">
        <title>Comparative genomics reveals dynamic genome evolution in host specialist ectomycorrhizal fungi.</title>
        <authorList>
            <person name="Lofgren L.A."/>
            <person name="Nguyen N.H."/>
            <person name="Vilgalys R."/>
            <person name="Ruytinx J."/>
            <person name="Liao H.L."/>
            <person name="Branco S."/>
            <person name="Kuo A."/>
            <person name="LaButti K."/>
            <person name="Lipzen A."/>
            <person name="Andreopoulos W."/>
            <person name="Pangilinan J."/>
            <person name="Riley R."/>
            <person name="Hundley H."/>
            <person name="Na H."/>
            <person name="Barry K."/>
            <person name="Grigoriev I.V."/>
            <person name="Stajich J.E."/>
            <person name="Kennedy P.G."/>
        </authorList>
    </citation>
    <scope>NUCLEOTIDE SEQUENCE</scope>
    <source>
        <strain evidence="1">FC203</strain>
    </source>
</reference>
<organism evidence="1 2">
    <name type="scientific">Suillus fuscotomentosus</name>
    <dbReference type="NCBI Taxonomy" id="1912939"/>
    <lineage>
        <taxon>Eukaryota</taxon>
        <taxon>Fungi</taxon>
        <taxon>Dikarya</taxon>
        <taxon>Basidiomycota</taxon>
        <taxon>Agaricomycotina</taxon>
        <taxon>Agaricomycetes</taxon>
        <taxon>Agaricomycetidae</taxon>
        <taxon>Boletales</taxon>
        <taxon>Suillineae</taxon>
        <taxon>Suillaceae</taxon>
        <taxon>Suillus</taxon>
    </lineage>
</organism>
<dbReference type="GeneID" id="64665861"/>
<proteinExistence type="predicted"/>
<gene>
    <name evidence="1" type="ORF">F5891DRAFT_36602</name>
</gene>
<sequence length="413" mass="47890">MSQIPVKHTNRRQPRLAHECAVGELFGRAPIYDAIFSCISPHTLVRVGRCCRAAYAATKDFSHRAYNIHRHLSRYLSEPLNFRSLQARTGTLIAGSNALQFLDRTFYHKSDMDLYVHPGHVREVLDYLVEREGYRFKPDSTQPQDYREIVSDEWDGTQIRDESPEDDELLLYYQIRGVESVLTIEKRGPDGLLKIQIIACETSPFDAIINFHSTCVMNFIAFDAAYSLYPVATFEKRETLSVWRARPLHDLTVVIKYGERGFAWISTLPAGTSPQNSAFYPFTDRTVGDRYTWKLPLDTRGVALRPQMNRSSSIFQCDPVIYNGWALERVQHGMGTVYKAIKSSVFRYNYTTTNYKLNFKLWLFAIEQGFLSRILLQNNLLDKESWPWFDTEIASSWETFKDDFLSFIRRDST</sequence>